<sequence length="133" mass="15024">MKKDFSKEPQYWDWLARVEIAEGKGVNSVQLSRAVQVYEENLKSTPSPILAELYLKVLMEAVDRDGEAVIQFDTHASTVKLVTHIQEVFEKAESLGCINEDLASYLLYLSKLVEAKMLTEKLCSGRFPDAVNL</sequence>
<gene>
    <name evidence="1" type="ORF">AAHA92_10342</name>
</gene>
<dbReference type="PANTHER" id="PTHR23271:SF1">
    <property type="entry name" value="U3 SMALL NUCLEOLAR RNA-ASSOCIATED PROTEIN 6 HOMOLOG"/>
    <property type="match status" value="1"/>
</dbReference>
<dbReference type="EMBL" id="JBEAFC010000004">
    <property type="protein sequence ID" value="KAL1560081.1"/>
    <property type="molecule type" value="Genomic_DNA"/>
</dbReference>
<dbReference type="Proteomes" id="UP001567538">
    <property type="component" value="Unassembled WGS sequence"/>
</dbReference>
<comment type="caution">
    <text evidence="1">The sequence shown here is derived from an EMBL/GenBank/DDBJ whole genome shotgun (WGS) entry which is preliminary data.</text>
</comment>
<accession>A0ABD1HYE7</accession>
<proteinExistence type="predicted"/>
<protein>
    <submittedName>
        <fullName evidence="1">U3 small nucleolar RNA-associated protein 6</fullName>
    </submittedName>
</protein>
<name>A0ABD1HYE7_SALDI</name>
<dbReference type="PANTHER" id="PTHR23271">
    <property type="entry name" value="HEPATOCELLULAR CARCINOMA-ASSOCIATED ANTIGEN 66"/>
    <property type="match status" value="1"/>
</dbReference>
<evidence type="ECO:0000313" key="2">
    <source>
        <dbReference type="Proteomes" id="UP001567538"/>
    </source>
</evidence>
<keyword evidence="2" id="KW-1185">Reference proteome</keyword>
<dbReference type="Gene3D" id="1.25.40.10">
    <property type="entry name" value="Tetratricopeptide repeat domain"/>
    <property type="match status" value="1"/>
</dbReference>
<organism evidence="1 2">
    <name type="scientific">Salvia divinorum</name>
    <name type="common">Maria pastora</name>
    <name type="synonym">Diviner's sage</name>
    <dbReference type="NCBI Taxonomy" id="28513"/>
    <lineage>
        <taxon>Eukaryota</taxon>
        <taxon>Viridiplantae</taxon>
        <taxon>Streptophyta</taxon>
        <taxon>Embryophyta</taxon>
        <taxon>Tracheophyta</taxon>
        <taxon>Spermatophyta</taxon>
        <taxon>Magnoliopsida</taxon>
        <taxon>eudicotyledons</taxon>
        <taxon>Gunneridae</taxon>
        <taxon>Pentapetalae</taxon>
        <taxon>asterids</taxon>
        <taxon>lamiids</taxon>
        <taxon>Lamiales</taxon>
        <taxon>Lamiaceae</taxon>
        <taxon>Nepetoideae</taxon>
        <taxon>Mentheae</taxon>
        <taxon>Salviinae</taxon>
        <taxon>Salvia</taxon>
        <taxon>Salvia subgen. Calosphace</taxon>
    </lineage>
</organism>
<reference evidence="1 2" key="1">
    <citation type="submission" date="2024-06" db="EMBL/GenBank/DDBJ databases">
        <title>A chromosome level genome sequence of Diviner's sage (Salvia divinorum).</title>
        <authorList>
            <person name="Ford S.A."/>
            <person name="Ro D.-K."/>
            <person name="Ness R.W."/>
            <person name="Phillips M.A."/>
        </authorList>
    </citation>
    <scope>NUCLEOTIDE SEQUENCE [LARGE SCALE GENOMIC DNA]</scope>
    <source>
        <strain evidence="1">SAF-2024a</strain>
        <tissue evidence="1">Leaf</tissue>
    </source>
</reference>
<dbReference type="AlphaFoldDB" id="A0ABD1HYE7"/>
<evidence type="ECO:0000313" key="1">
    <source>
        <dbReference type="EMBL" id="KAL1560081.1"/>
    </source>
</evidence>
<dbReference type="InterPro" id="IPR011990">
    <property type="entry name" value="TPR-like_helical_dom_sf"/>
</dbReference>
<dbReference type="InterPro" id="IPR013949">
    <property type="entry name" value="Utp6"/>
</dbReference>